<evidence type="ECO:0000313" key="3">
    <source>
        <dbReference type="EMBL" id="AKJ26886.1"/>
    </source>
</evidence>
<organism evidence="3 4">
    <name type="scientific">Caldimonas brevitalea</name>
    <dbReference type="NCBI Taxonomy" id="413882"/>
    <lineage>
        <taxon>Bacteria</taxon>
        <taxon>Pseudomonadati</taxon>
        <taxon>Pseudomonadota</taxon>
        <taxon>Betaproteobacteria</taxon>
        <taxon>Burkholderiales</taxon>
        <taxon>Sphaerotilaceae</taxon>
        <taxon>Caldimonas</taxon>
    </lineage>
</organism>
<feature type="compositionally biased region" description="Polar residues" evidence="1">
    <location>
        <begin position="74"/>
        <end position="84"/>
    </location>
</feature>
<feature type="signal peptide" evidence="2">
    <location>
        <begin position="1"/>
        <end position="26"/>
    </location>
</feature>
<feature type="chain" id="PRO_5002551808" evidence="2">
    <location>
        <begin position="27"/>
        <end position="141"/>
    </location>
</feature>
<accession>A0A0G3BHQ5</accession>
<dbReference type="RefSeq" id="WP_047193130.1">
    <property type="nucleotide sequence ID" value="NZ_CP011371.1"/>
</dbReference>
<dbReference type="KEGG" id="pbh:AAW51_0195"/>
<keyword evidence="2" id="KW-0732">Signal</keyword>
<feature type="compositionally biased region" description="Low complexity" evidence="1">
    <location>
        <begin position="88"/>
        <end position="113"/>
    </location>
</feature>
<gene>
    <name evidence="3" type="ORF">AAW51_0195</name>
</gene>
<reference evidence="3 4" key="1">
    <citation type="submission" date="2015-05" db="EMBL/GenBank/DDBJ databases">
        <authorList>
            <person name="Tang B."/>
            <person name="Yu Y."/>
        </authorList>
    </citation>
    <scope>NUCLEOTIDE SEQUENCE [LARGE SCALE GENOMIC DNA]</scope>
    <source>
        <strain evidence="3 4">DSM 7029</strain>
    </source>
</reference>
<evidence type="ECO:0000313" key="4">
    <source>
        <dbReference type="Proteomes" id="UP000035352"/>
    </source>
</evidence>
<dbReference type="AlphaFoldDB" id="A0A0G3BHQ5"/>
<protein>
    <submittedName>
        <fullName evidence="3">Uncharacterized protein</fullName>
    </submittedName>
</protein>
<evidence type="ECO:0000256" key="1">
    <source>
        <dbReference type="SAM" id="MobiDB-lite"/>
    </source>
</evidence>
<feature type="region of interest" description="Disordered" evidence="1">
    <location>
        <begin position="28"/>
        <end position="141"/>
    </location>
</feature>
<keyword evidence="4" id="KW-1185">Reference proteome</keyword>
<evidence type="ECO:0000256" key="2">
    <source>
        <dbReference type="SAM" id="SignalP"/>
    </source>
</evidence>
<proteinExistence type="predicted"/>
<sequence>MSIKKQSLIGTTVALTLAAATGLASAQFATPTGPQGEALSSRGPGSNSGSVEPNSPLSRGTHAADGERTAPEASYSNVPSTSGSRLDAPAGSSGTMSSPSTPAAPQTSPMAPSGDATGSDQLNAPAGGAIQTAPGTTTAPR</sequence>
<name>A0A0G3BHQ5_9BURK</name>
<dbReference type="Proteomes" id="UP000035352">
    <property type="component" value="Chromosome"/>
</dbReference>
<feature type="compositionally biased region" description="Polar residues" evidence="1">
    <location>
        <begin position="43"/>
        <end position="58"/>
    </location>
</feature>
<dbReference type="EMBL" id="CP011371">
    <property type="protein sequence ID" value="AKJ26886.1"/>
    <property type="molecule type" value="Genomic_DNA"/>
</dbReference>